<name>A0A9P8UMR9_9PEZI</name>
<sequence length="308" mass="34348">MRPLLPFVAFTGAVFARVNIMLPFYVYPTQPDWQATIDTVNAHPNLHFYLVVNPSNGPTNSTPDPYFNYTHGYNTDWTTGVAKLNNLANAQTIGYVSTSYNNGKNNRTREAVIADIDNWSQWKEQQSDNSPNANISIHGIWFDETSVDRENYEFYQNLTAHARQAFNASEAPQYTSVLNTGVAPDPAYERELFDLADVVVTRETCWQYNSTENAAECPMPYVHYDVATLKNSSGLPNHTDLYPKASVIVHYVRPEPAVDATILADQIKRTVELGIHSLYFTSAKLWNMTTIGPATVGAVADAVDAAQP</sequence>
<proteinExistence type="predicted"/>
<dbReference type="PANTHER" id="PTHR35040:SF9">
    <property type="entry name" value="4-LIKE CELL SURFACE PROTEIN, PUTATIVE (AFU_ORTHOLOGUE AFUA_4G14080)-RELATED"/>
    <property type="match status" value="1"/>
</dbReference>
<organism evidence="1 2">
    <name type="scientific">Truncatella angustata</name>
    <dbReference type="NCBI Taxonomy" id="152316"/>
    <lineage>
        <taxon>Eukaryota</taxon>
        <taxon>Fungi</taxon>
        <taxon>Dikarya</taxon>
        <taxon>Ascomycota</taxon>
        <taxon>Pezizomycotina</taxon>
        <taxon>Sordariomycetes</taxon>
        <taxon>Xylariomycetidae</taxon>
        <taxon>Amphisphaeriales</taxon>
        <taxon>Sporocadaceae</taxon>
        <taxon>Truncatella</taxon>
    </lineage>
</organism>
<reference evidence="1" key="1">
    <citation type="journal article" date="2021" name="Nat. Commun.">
        <title>Genetic determinants of endophytism in the Arabidopsis root mycobiome.</title>
        <authorList>
            <person name="Mesny F."/>
            <person name="Miyauchi S."/>
            <person name="Thiergart T."/>
            <person name="Pickel B."/>
            <person name="Atanasova L."/>
            <person name="Karlsson M."/>
            <person name="Huettel B."/>
            <person name="Barry K.W."/>
            <person name="Haridas S."/>
            <person name="Chen C."/>
            <person name="Bauer D."/>
            <person name="Andreopoulos W."/>
            <person name="Pangilinan J."/>
            <person name="LaButti K."/>
            <person name="Riley R."/>
            <person name="Lipzen A."/>
            <person name="Clum A."/>
            <person name="Drula E."/>
            <person name="Henrissat B."/>
            <person name="Kohler A."/>
            <person name="Grigoriev I.V."/>
            <person name="Martin F.M."/>
            <person name="Hacquard S."/>
        </authorList>
    </citation>
    <scope>NUCLEOTIDE SEQUENCE</scope>
    <source>
        <strain evidence="1">MPI-SDFR-AT-0073</strain>
    </source>
</reference>
<dbReference type="OrthoDB" id="5342184at2759"/>
<comment type="caution">
    <text evidence="1">The sequence shown here is derived from an EMBL/GenBank/DDBJ whole genome shotgun (WGS) entry which is preliminary data.</text>
</comment>
<dbReference type="Proteomes" id="UP000758603">
    <property type="component" value="Unassembled WGS sequence"/>
</dbReference>
<dbReference type="InterPro" id="IPR021986">
    <property type="entry name" value="Spherulin4"/>
</dbReference>
<protein>
    <submittedName>
        <fullName evidence="1">Spherulation-specific family 4-domain-containing protein</fullName>
    </submittedName>
</protein>
<evidence type="ECO:0000313" key="2">
    <source>
        <dbReference type="Proteomes" id="UP000758603"/>
    </source>
</evidence>
<dbReference type="RefSeq" id="XP_045959333.1">
    <property type="nucleotide sequence ID" value="XM_046107046.1"/>
</dbReference>
<dbReference type="PANTHER" id="PTHR35040">
    <property type="match status" value="1"/>
</dbReference>
<dbReference type="Pfam" id="PF12138">
    <property type="entry name" value="Spherulin4"/>
    <property type="match status" value="1"/>
</dbReference>
<evidence type="ECO:0000313" key="1">
    <source>
        <dbReference type="EMBL" id="KAH6655068.1"/>
    </source>
</evidence>
<dbReference type="AlphaFoldDB" id="A0A9P8UMR9"/>
<accession>A0A9P8UMR9</accession>
<gene>
    <name evidence="1" type="ORF">BKA67DRAFT_657028</name>
</gene>
<keyword evidence="2" id="KW-1185">Reference proteome</keyword>
<dbReference type="GeneID" id="70135937"/>
<dbReference type="EMBL" id="JAGPXC010000003">
    <property type="protein sequence ID" value="KAH6655068.1"/>
    <property type="molecule type" value="Genomic_DNA"/>
</dbReference>